<reference evidence="1" key="1">
    <citation type="journal article" date="2011" name="Genome Biol.">
        <title>The draft genome of the carcinogenic human liver fluke Clonorchis sinensis.</title>
        <authorList>
            <person name="Wang X."/>
            <person name="Chen W."/>
            <person name="Huang Y."/>
            <person name="Sun J."/>
            <person name="Men J."/>
            <person name="Liu H."/>
            <person name="Luo F."/>
            <person name="Guo L."/>
            <person name="Lv X."/>
            <person name="Deng C."/>
            <person name="Zhou C."/>
            <person name="Fan Y."/>
            <person name="Li X."/>
            <person name="Huang L."/>
            <person name="Hu Y."/>
            <person name="Liang C."/>
            <person name="Hu X."/>
            <person name="Xu J."/>
            <person name="Yu X."/>
        </authorList>
    </citation>
    <scope>NUCLEOTIDE SEQUENCE [LARGE SCALE GENOMIC DNA]</scope>
    <source>
        <strain evidence="1">Henan</strain>
    </source>
</reference>
<evidence type="ECO:0000313" key="2">
    <source>
        <dbReference type="Proteomes" id="UP000008909"/>
    </source>
</evidence>
<proteinExistence type="predicted"/>
<reference key="2">
    <citation type="submission" date="2011-10" db="EMBL/GenBank/DDBJ databases">
        <title>The genome and transcriptome sequence of Clonorchis sinensis provide insights into the carcinogenic liver fluke.</title>
        <authorList>
            <person name="Wang X."/>
            <person name="Huang Y."/>
            <person name="Chen W."/>
            <person name="Liu H."/>
            <person name="Guo L."/>
            <person name="Chen Y."/>
            <person name="Luo F."/>
            <person name="Zhou W."/>
            <person name="Sun J."/>
            <person name="Mao Q."/>
            <person name="Liang P."/>
            <person name="Zhou C."/>
            <person name="Tian Y."/>
            <person name="Men J."/>
            <person name="Lv X."/>
            <person name="Huang L."/>
            <person name="Zhou J."/>
            <person name="Hu Y."/>
            <person name="Li R."/>
            <person name="Zhang F."/>
            <person name="Lei H."/>
            <person name="Li X."/>
            <person name="Hu X."/>
            <person name="Liang C."/>
            <person name="Xu J."/>
            <person name="Wu Z."/>
            <person name="Yu X."/>
        </authorList>
    </citation>
    <scope>NUCLEOTIDE SEQUENCE</scope>
    <source>
        <strain>Henan</strain>
    </source>
</reference>
<dbReference type="AlphaFoldDB" id="G7Y865"/>
<name>G7Y865_CLOSI</name>
<evidence type="ECO:0000313" key="1">
    <source>
        <dbReference type="EMBL" id="GAA49150.1"/>
    </source>
</evidence>
<accession>G7Y865</accession>
<dbReference type="EMBL" id="DF142934">
    <property type="protein sequence ID" value="GAA49150.1"/>
    <property type="molecule type" value="Genomic_DNA"/>
</dbReference>
<protein>
    <submittedName>
        <fullName evidence="1">Uncharacterized protein</fullName>
    </submittedName>
</protein>
<keyword evidence="2" id="KW-1185">Reference proteome</keyword>
<gene>
    <name evidence="1" type="ORF">CLF_102588</name>
</gene>
<organism evidence="1 2">
    <name type="scientific">Clonorchis sinensis</name>
    <name type="common">Chinese liver fluke</name>
    <dbReference type="NCBI Taxonomy" id="79923"/>
    <lineage>
        <taxon>Eukaryota</taxon>
        <taxon>Metazoa</taxon>
        <taxon>Spiralia</taxon>
        <taxon>Lophotrochozoa</taxon>
        <taxon>Platyhelminthes</taxon>
        <taxon>Trematoda</taxon>
        <taxon>Digenea</taxon>
        <taxon>Opisthorchiida</taxon>
        <taxon>Opisthorchiata</taxon>
        <taxon>Opisthorchiidae</taxon>
        <taxon>Clonorchis</taxon>
    </lineage>
</organism>
<sequence length="332" mass="36889">MKHAAIPSTEFDDYAAKNVIRLTVAEIPINGVKQNMRVSFGEILIRWSKQKTKLKNGRTMRRDVGDAVKIKCDLSETNGGFRDGEQVLRIVVDDPVFVMVFHDLGLSVGVQETCANTEEVLVAARSGSLHMNIDGPDLQRLVALHPSSRWLVSQKDVFPGAIGSRFGSSCEEAAKYWNSKFGLATHIRTNAIEGAMMKALRDFTGRQTAIIKRGYFFSPVKHIYTNDLIVIRTNPIKQLHISLTLRPISPYSTKSWNVRFQTNITIPELILSLMNPQTSRTLPHTWYRVRCIVSASAAVAAHVIVNGKDDGPHSARDQSTRPTACDCCAGLE</sequence>
<dbReference type="Proteomes" id="UP000008909">
    <property type="component" value="Unassembled WGS sequence"/>
</dbReference>